<dbReference type="HOGENOM" id="CLU_1193073_0_0_10"/>
<dbReference type="EMBL" id="CP002113">
    <property type="protein sequence ID" value="AEK24260.1"/>
    <property type="molecule type" value="Genomic_DNA"/>
</dbReference>
<dbReference type="AlphaFoldDB" id="F9YUM3"/>
<accession>F9YUM3</accession>
<reference evidence="1 2" key="1">
    <citation type="journal article" date="2011" name="J. Bacteriol.">
        <title>Complete genome sequence of the dog commensal and human pathogen Capnocytophaga canimorsus strain 5.</title>
        <authorList>
            <person name="Manfredi P."/>
            <person name="Pagni M."/>
            <person name="Cornelis G.R."/>
        </authorList>
    </citation>
    <scope>NUCLEOTIDE SEQUENCE [LARGE SCALE GENOMIC DNA]</scope>
    <source>
        <strain evidence="2">5</strain>
    </source>
</reference>
<dbReference type="KEGG" id="ccm:Ccan_21440"/>
<dbReference type="Proteomes" id="UP000008895">
    <property type="component" value="Chromosome"/>
</dbReference>
<proteinExistence type="predicted"/>
<evidence type="ECO:0000313" key="1">
    <source>
        <dbReference type="EMBL" id="AEK24260.1"/>
    </source>
</evidence>
<gene>
    <name evidence="1" type="ordered locus">Ccan_21440</name>
</gene>
<keyword evidence="2" id="KW-1185">Reference proteome</keyword>
<protein>
    <submittedName>
        <fullName evidence="1">Uncharacterized protein</fullName>
    </submittedName>
</protein>
<organism evidence="1 2">
    <name type="scientific">Capnocytophaga canimorsus (strain 5)</name>
    <dbReference type="NCBI Taxonomy" id="860228"/>
    <lineage>
        <taxon>Bacteria</taxon>
        <taxon>Pseudomonadati</taxon>
        <taxon>Bacteroidota</taxon>
        <taxon>Flavobacteriia</taxon>
        <taxon>Flavobacteriales</taxon>
        <taxon>Flavobacteriaceae</taxon>
        <taxon>Capnocytophaga</taxon>
    </lineage>
</organism>
<evidence type="ECO:0000313" key="2">
    <source>
        <dbReference type="Proteomes" id="UP000008895"/>
    </source>
</evidence>
<name>F9YUM3_CAPCC</name>
<sequence>MVYLVMGAFAVMTLTQCTKDGAIDTINALTLPKVMVTYQQKGAEITINKCVFEQDKKDQTWIDLNGNLKKDEPTEEIASGKKYVNSDSSELSILFGYIQTLTMKEQSIVGVAITNRYIKEVDFSGNKMGLLEIMNAQKLEKIVCTGTDLIPLKIKLPEKEEAIESLHTLDCRGYQLIEIDQIVKKLPNRKDKEQGVMLFSHFTFSEGKDIAILEKELVDILTSKNWGTVQEK</sequence>